<keyword evidence="2 4" id="KW-0808">Transferase</keyword>
<dbReference type="GO" id="GO:0016757">
    <property type="term" value="F:glycosyltransferase activity"/>
    <property type="evidence" value="ECO:0007669"/>
    <property type="project" value="UniProtKB-KW"/>
</dbReference>
<dbReference type="Proteomes" id="UP001596189">
    <property type="component" value="Unassembled WGS sequence"/>
</dbReference>
<evidence type="ECO:0000313" key="4">
    <source>
        <dbReference type="EMBL" id="MFC6006698.1"/>
    </source>
</evidence>
<gene>
    <name evidence="4" type="ORF">ACFQDO_06090</name>
</gene>
<name>A0ABW1JD16_9ACTN</name>
<dbReference type="SUPFAM" id="SSF53756">
    <property type="entry name" value="UDP-Glycosyltransferase/glycogen phosphorylase"/>
    <property type="match status" value="1"/>
</dbReference>
<dbReference type="InterPro" id="IPR028098">
    <property type="entry name" value="Glyco_trans_4-like_N"/>
</dbReference>
<keyword evidence="1 4" id="KW-0328">Glycosyltransferase</keyword>
<evidence type="ECO:0000313" key="5">
    <source>
        <dbReference type="Proteomes" id="UP001596189"/>
    </source>
</evidence>
<dbReference type="EC" id="2.4.-.-" evidence="4"/>
<feature type="domain" description="Glycosyltransferase subfamily 4-like N-terminal" evidence="3">
    <location>
        <begin position="14"/>
        <end position="136"/>
    </location>
</feature>
<protein>
    <submittedName>
        <fullName evidence="4">Glycosyltransferase</fullName>
        <ecNumber evidence="4">2.4.-.-</ecNumber>
    </submittedName>
</protein>
<proteinExistence type="predicted"/>
<organism evidence="4 5">
    <name type="scientific">Angustibacter luteus</name>
    <dbReference type="NCBI Taxonomy" id="658456"/>
    <lineage>
        <taxon>Bacteria</taxon>
        <taxon>Bacillati</taxon>
        <taxon>Actinomycetota</taxon>
        <taxon>Actinomycetes</taxon>
        <taxon>Kineosporiales</taxon>
        <taxon>Kineosporiaceae</taxon>
    </lineage>
</organism>
<evidence type="ECO:0000256" key="2">
    <source>
        <dbReference type="ARBA" id="ARBA00022679"/>
    </source>
</evidence>
<dbReference type="RefSeq" id="WP_345718175.1">
    <property type="nucleotide sequence ID" value="NZ_BAABFP010000008.1"/>
</dbReference>
<dbReference type="Pfam" id="PF13439">
    <property type="entry name" value="Glyco_transf_4"/>
    <property type="match status" value="1"/>
</dbReference>
<evidence type="ECO:0000256" key="1">
    <source>
        <dbReference type="ARBA" id="ARBA00022676"/>
    </source>
</evidence>
<evidence type="ECO:0000259" key="3">
    <source>
        <dbReference type="Pfam" id="PF13439"/>
    </source>
</evidence>
<dbReference type="EMBL" id="JBHSRD010000003">
    <property type="protein sequence ID" value="MFC6006698.1"/>
    <property type="molecule type" value="Genomic_DNA"/>
</dbReference>
<comment type="caution">
    <text evidence="4">The sequence shown here is derived from an EMBL/GenBank/DDBJ whole genome shotgun (WGS) entry which is preliminary data.</text>
</comment>
<reference evidence="5" key="1">
    <citation type="journal article" date="2019" name="Int. J. Syst. Evol. Microbiol.">
        <title>The Global Catalogue of Microorganisms (GCM) 10K type strain sequencing project: providing services to taxonomists for standard genome sequencing and annotation.</title>
        <authorList>
            <consortium name="The Broad Institute Genomics Platform"/>
            <consortium name="The Broad Institute Genome Sequencing Center for Infectious Disease"/>
            <person name="Wu L."/>
            <person name="Ma J."/>
        </authorList>
    </citation>
    <scope>NUCLEOTIDE SEQUENCE [LARGE SCALE GENOMIC DNA]</scope>
    <source>
        <strain evidence="5">KACC 14249</strain>
    </source>
</reference>
<sequence length="344" mass="37161">MPSGHVYVRHLSPPAAPTGSLVRLPDPSNPWWPPVALDAGWIRAHADTFDLMHVHFGFDALAPAELAAIVAALREAGKPLVLTVHDLRNPHHPTRHLHDEQLGVLVPAADALLTLTEGAAREIQSRWGRRALVVPHPHVLDLAEMGRRERSRSDAPPTGGDFLVGVHLKSMRACMSGVPVVNALLHVVDTQPGVRLRVDAHRDIVEPAGARYQPQLAATLERAAGSGADVRVHDYFSDSELWDYLSDLDLSVLPYRFGTHSGWLEACRDLGTAVAAPRCGYYADQGAIVSFDLDEHALDVTSLAQAVAAARSAGPPEPLSVAFRTEQRADIAATHARVYAALLP</sequence>
<accession>A0ABW1JD16</accession>
<keyword evidence="5" id="KW-1185">Reference proteome</keyword>
<dbReference type="Gene3D" id="3.40.50.2000">
    <property type="entry name" value="Glycogen Phosphorylase B"/>
    <property type="match status" value="1"/>
</dbReference>